<sequence length="182" mass="20372">MTQTEIKDRHIPTFLLSSPLRRVFENPYTLLRQFVKGGMTVADHGSGPGYYTVPMAKLVGENGTVYAVDSDQKAVMALEKKLEKLGIKNVKAYVSRDLSPIPDESVDFLLSKDVLCCTVLHKELAQDIWRVLKRGGKAYITVRLGKVGKDPRAIGAEEFFSLFSNAKEKGKTRLKAWVIIEK</sequence>
<dbReference type="EMBL" id="AP024597">
    <property type="protein sequence ID" value="BCU69572.1"/>
    <property type="molecule type" value="Genomic_DNA"/>
</dbReference>
<keyword evidence="5" id="KW-1185">Reference proteome</keyword>
<dbReference type="PANTHER" id="PTHR43861">
    <property type="entry name" value="TRANS-ACONITATE 2-METHYLTRANSFERASE-RELATED"/>
    <property type="match status" value="1"/>
</dbReference>
<dbReference type="InterPro" id="IPR029063">
    <property type="entry name" value="SAM-dependent_MTases_sf"/>
</dbReference>
<evidence type="ECO:0000313" key="4">
    <source>
        <dbReference type="EMBL" id="BCU69572.1"/>
    </source>
</evidence>
<evidence type="ECO:0000256" key="2">
    <source>
        <dbReference type="ARBA" id="ARBA00022691"/>
    </source>
</evidence>
<dbReference type="InterPro" id="IPR025714">
    <property type="entry name" value="Methyltranfer_dom"/>
</dbReference>
<organism evidence="4 5">
    <name type="scientific">Stygiolobus caldivivus</name>
    <dbReference type="NCBI Taxonomy" id="2824673"/>
    <lineage>
        <taxon>Archaea</taxon>
        <taxon>Thermoproteota</taxon>
        <taxon>Thermoprotei</taxon>
        <taxon>Sulfolobales</taxon>
        <taxon>Sulfolobaceae</taxon>
        <taxon>Stygiolobus</taxon>
    </lineage>
</organism>
<dbReference type="Gene3D" id="3.40.50.150">
    <property type="entry name" value="Vaccinia Virus protein VP39"/>
    <property type="match status" value="1"/>
</dbReference>
<evidence type="ECO:0000256" key="1">
    <source>
        <dbReference type="ARBA" id="ARBA00022603"/>
    </source>
</evidence>
<evidence type="ECO:0000259" key="3">
    <source>
        <dbReference type="Pfam" id="PF13847"/>
    </source>
</evidence>
<gene>
    <name evidence="4" type="ORF">KN1_08690</name>
</gene>
<keyword evidence="1" id="KW-0489">Methyltransferase</keyword>
<dbReference type="SUPFAM" id="SSF53335">
    <property type="entry name" value="S-adenosyl-L-methionine-dependent methyltransferases"/>
    <property type="match status" value="1"/>
</dbReference>
<keyword evidence="2" id="KW-0949">S-adenosyl-L-methionine</keyword>
<dbReference type="KEGG" id="csty:KN1_08690"/>
<dbReference type="GO" id="GO:0008168">
    <property type="term" value="F:methyltransferase activity"/>
    <property type="evidence" value="ECO:0007669"/>
    <property type="project" value="UniProtKB-KW"/>
</dbReference>
<dbReference type="Proteomes" id="UP000825123">
    <property type="component" value="Chromosome"/>
</dbReference>
<accession>A0A8D5ZIU0</accession>
<protein>
    <recommendedName>
        <fullName evidence="3">Methyltransferase domain-containing protein</fullName>
    </recommendedName>
</protein>
<dbReference type="Pfam" id="PF13847">
    <property type="entry name" value="Methyltransf_31"/>
    <property type="match status" value="1"/>
</dbReference>
<reference evidence="4 5" key="1">
    <citation type="submission" date="2021-04" db="EMBL/GenBank/DDBJ databases">
        <title>Complete genome sequence of Stygiolobus sp. KN-1.</title>
        <authorList>
            <person name="Nakamura K."/>
            <person name="Sakai H."/>
            <person name="Kurosawa N."/>
        </authorList>
    </citation>
    <scope>NUCLEOTIDE SEQUENCE [LARGE SCALE GENOMIC DNA]</scope>
    <source>
        <strain evidence="4 5">KN-1</strain>
    </source>
</reference>
<proteinExistence type="predicted"/>
<name>A0A8D5ZIU0_9CREN</name>
<dbReference type="CDD" id="cd02440">
    <property type="entry name" value="AdoMet_MTases"/>
    <property type="match status" value="1"/>
</dbReference>
<feature type="domain" description="Methyltransferase" evidence="3">
    <location>
        <begin position="37"/>
        <end position="141"/>
    </location>
</feature>
<evidence type="ECO:0000313" key="5">
    <source>
        <dbReference type="Proteomes" id="UP000825123"/>
    </source>
</evidence>
<dbReference type="GO" id="GO:0032259">
    <property type="term" value="P:methylation"/>
    <property type="evidence" value="ECO:0007669"/>
    <property type="project" value="UniProtKB-KW"/>
</dbReference>
<keyword evidence="1" id="KW-0808">Transferase</keyword>
<dbReference type="AlphaFoldDB" id="A0A8D5ZIU0"/>